<dbReference type="InterPro" id="IPR018060">
    <property type="entry name" value="HTH_AraC"/>
</dbReference>
<dbReference type="AlphaFoldDB" id="A0A7X6MQ42"/>
<dbReference type="InterPro" id="IPR009057">
    <property type="entry name" value="Homeodomain-like_sf"/>
</dbReference>
<keyword evidence="3" id="KW-0804">Transcription</keyword>
<evidence type="ECO:0000313" key="6">
    <source>
        <dbReference type="Proteomes" id="UP000518188"/>
    </source>
</evidence>
<feature type="domain" description="HTH araC/xylS-type" evidence="4">
    <location>
        <begin position="237"/>
        <end position="335"/>
    </location>
</feature>
<gene>
    <name evidence="5" type="ORF">HGA11_07390</name>
</gene>
<comment type="caution">
    <text evidence="5">The sequence shown here is derived from an EMBL/GenBank/DDBJ whole genome shotgun (WGS) entry which is preliminary data.</text>
</comment>
<name>A0A7X6MQ42_9MYCO</name>
<sequence length="340" mass="37410">MPTSEALVGLKGAVTLDVERRTSEMNMALSVVEKFSVKSPTHTDEFDQWQCEFANSLVGDKFWPTTTLDGFKGALQRRWVDDLLFVQFRTNGFGGRFNSNSPSSEYIGFGFPDLNEHVTFRDGHTINIPPGCFIWDVAQIRDFTNTGEGGACYIFMPRSVLRTTAIRELLGSGFGAPENASVLKIIRGLASSVCSGSEPLTPTAAASIRNAFLELLAGTTSAASNSTNAAVSDAMRTNIERWVETNLVVGDLSPSDAAAAHGISVRSLHRLFSATDDSFGSLVRRKRVDRARQDLLRGGESVQATAMRWRYADASHFCREFKKYYQQTPSEYRDSQLTAS</sequence>
<dbReference type="GO" id="GO:0003700">
    <property type="term" value="F:DNA-binding transcription factor activity"/>
    <property type="evidence" value="ECO:0007669"/>
    <property type="project" value="InterPro"/>
</dbReference>
<dbReference type="SMART" id="SM00342">
    <property type="entry name" value="HTH_ARAC"/>
    <property type="match status" value="1"/>
</dbReference>
<dbReference type="Pfam" id="PF12833">
    <property type="entry name" value="HTH_18"/>
    <property type="match status" value="1"/>
</dbReference>
<evidence type="ECO:0000259" key="4">
    <source>
        <dbReference type="PROSITE" id="PS01124"/>
    </source>
</evidence>
<evidence type="ECO:0000256" key="2">
    <source>
        <dbReference type="ARBA" id="ARBA00023125"/>
    </source>
</evidence>
<keyword evidence="2" id="KW-0238">DNA-binding</keyword>
<dbReference type="SUPFAM" id="SSF46689">
    <property type="entry name" value="Homeodomain-like"/>
    <property type="match status" value="1"/>
</dbReference>
<dbReference type="PROSITE" id="PS00041">
    <property type="entry name" value="HTH_ARAC_FAMILY_1"/>
    <property type="match status" value="1"/>
</dbReference>
<dbReference type="PANTHER" id="PTHR43280">
    <property type="entry name" value="ARAC-FAMILY TRANSCRIPTIONAL REGULATOR"/>
    <property type="match status" value="1"/>
</dbReference>
<dbReference type="Gene3D" id="1.10.10.60">
    <property type="entry name" value="Homeodomain-like"/>
    <property type="match status" value="1"/>
</dbReference>
<dbReference type="EMBL" id="JAAXPJ010000002">
    <property type="protein sequence ID" value="NKZ10799.1"/>
    <property type="molecule type" value="Genomic_DNA"/>
</dbReference>
<proteinExistence type="predicted"/>
<dbReference type="InterPro" id="IPR018062">
    <property type="entry name" value="HTH_AraC-typ_CS"/>
</dbReference>
<keyword evidence="1" id="KW-0805">Transcription regulation</keyword>
<dbReference type="Proteomes" id="UP000518188">
    <property type="component" value="Unassembled WGS sequence"/>
</dbReference>
<evidence type="ECO:0000256" key="3">
    <source>
        <dbReference type="ARBA" id="ARBA00023163"/>
    </source>
</evidence>
<evidence type="ECO:0000256" key="1">
    <source>
        <dbReference type="ARBA" id="ARBA00023015"/>
    </source>
</evidence>
<protein>
    <submittedName>
        <fullName evidence="5">Helix-turn-helix transcriptional regulator</fullName>
    </submittedName>
</protein>
<evidence type="ECO:0000313" key="5">
    <source>
        <dbReference type="EMBL" id="NKZ10799.1"/>
    </source>
</evidence>
<dbReference type="PANTHER" id="PTHR43280:SF31">
    <property type="entry name" value="TRANSCRIPTIONAL REGULATORY PROTEIN"/>
    <property type="match status" value="1"/>
</dbReference>
<organism evidence="5 6">
    <name type="scientific">Mycolicibacterium septicum DSM 44393</name>
    <dbReference type="NCBI Taxonomy" id="1341646"/>
    <lineage>
        <taxon>Bacteria</taxon>
        <taxon>Bacillati</taxon>
        <taxon>Actinomycetota</taxon>
        <taxon>Actinomycetes</taxon>
        <taxon>Mycobacteriales</taxon>
        <taxon>Mycobacteriaceae</taxon>
        <taxon>Mycolicibacterium</taxon>
    </lineage>
</organism>
<accession>A0A7X6MQ42</accession>
<dbReference type="GO" id="GO:0043565">
    <property type="term" value="F:sequence-specific DNA binding"/>
    <property type="evidence" value="ECO:0007669"/>
    <property type="project" value="InterPro"/>
</dbReference>
<dbReference type="PROSITE" id="PS01124">
    <property type="entry name" value="HTH_ARAC_FAMILY_2"/>
    <property type="match status" value="1"/>
</dbReference>
<dbReference type="RefSeq" id="WP_084621792.1">
    <property type="nucleotide sequence ID" value="NZ_HG322951.1"/>
</dbReference>
<reference evidence="5 6" key="1">
    <citation type="submission" date="2020-04" db="EMBL/GenBank/DDBJ databases">
        <title>MicrobeNet Type strains.</title>
        <authorList>
            <person name="Nicholson A.C."/>
        </authorList>
    </citation>
    <scope>NUCLEOTIDE SEQUENCE [LARGE SCALE GENOMIC DNA]</scope>
    <source>
        <strain evidence="5 6">ATCC 700731</strain>
    </source>
</reference>